<dbReference type="STRING" id="6669.E9G844"/>
<dbReference type="KEGG" id="dpx:DAPPUDRAFT_301113"/>
<keyword evidence="6" id="KW-1185">Reference proteome</keyword>
<feature type="transmembrane region" description="Helical" evidence="4">
    <location>
        <begin position="488"/>
        <end position="511"/>
    </location>
</feature>
<dbReference type="Proteomes" id="UP000000305">
    <property type="component" value="Unassembled WGS sequence"/>
</dbReference>
<gene>
    <name evidence="5" type="ORF">DAPPUDRAFT_301113</name>
</gene>
<dbReference type="InterPro" id="IPR050271">
    <property type="entry name" value="UDP-glycosyltransferase"/>
</dbReference>
<dbReference type="GO" id="GO:0008194">
    <property type="term" value="F:UDP-glycosyltransferase activity"/>
    <property type="evidence" value="ECO:0000318"/>
    <property type="project" value="GO_Central"/>
</dbReference>
<keyword evidence="4" id="KW-0812">Transmembrane</keyword>
<name>E9G844_DAPPU</name>
<dbReference type="InParanoid" id="E9G844"/>
<accession>E9G844</accession>
<organism evidence="5 6">
    <name type="scientific">Daphnia pulex</name>
    <name type="common">Water flea</name>
    <dbReference type="NCBI Taxonomy" id="6669"/>
    <lineage>
        <taxon>Eukaryota</taxon>
        <taxon>Metazoa</taxon>
        <taxon>Ecdysozoa</taxon>
        <taxon>Arthropoda</taxon>
        <taxon>Crustacea</taxon>
        <taxon>Branchiopoda</taxon>
        <taxon>Diplostraca</taxon>
        <taxon>Cladocera</taxon>
        <taxon>Anomopoda</taxon>
        <taxon>Daphniidae</taxon>
        <taxon>Daphnia</taxon>
    </lineage>
</organism>
<dbReference type="FunFam" id="3.40.50.2000:FF:000050">
    <property type="entry name" value="UDP-glucuronosyltransferase"/>
    <property type="match status" value="1"/>
</dbReference>
<keyword evidence="3" id="KW-0808">Transferase</keyword>
<sequence length="547" mass="61935">MQRSLCEIMKPIENFLWLMIVLCHFFTACYGGRILVLLPLGSKSHKLAVMPVLEALAQRGHNLTIVSGFESPEKMTNIHEIQITSIDVILEKVVNWYDTERGDDETQLKTMMTALPYTSTFIYDEMMSNPEFQSIMLKRSVDLVIVDGIVSELTFPIIEHLRVPFVFHCSSFGPWTTAAMEAMGTDSDYASIPFPQTGLDDKMTFAQRLTNIRKAQSFHSLRQAHIFDTIDAYVKKDFPKARPSGDFMKEASLVLINSDITTDWPRSLPPTVIPIGAVHARPARELTLPLQTFADEAEAGFIVLTFGSIIKMTAMPHDSLQTFLKVFSRIPQRVVLKWEGEIPEDVPSNVMMVNWLPQQDLLGHPNAKIFITHGGMLGTQEAIYHAVPLIGLPFGNDQHTNLAMATKQGFGLKIDWEHLCEKLLYDSIVKIINEPTFKANASRLSGLMRDRLVPGTELAVYWIEHVLRHGDTKHLQVSSKYVPLYQKYLVDVVLFLAVILVVMLTSSYYTVRFLISKCRQRNNPVKSKTKNKSCVFSCVQYTKNLFA</sequence>
<keyword evidence="4" id="KW-0472">Membrane</keyword>
<evidence type="ECO:0000313" key="5">
    <source>
        <dbReference type="EMBL" id="EFX84350.1"/>
    </source>
</evidence>
<proteinExistence type="inferred from homology"/>
<keyword evidence="4" id="KW-1133">Transmembrane helix</keyword>
<dbReference type="EMBL" id="GL732534">
    <property type="protein sequence ID" value="EFX84350.1"/>
    <property type="molecule type" value="Genomic_DNA"/>
</dbReference>
<evidence type="ECO:0000256" key="2">
    <source>
        <dbReference type="ARBA" id="ARBA00022676"/>
    </source>
</evidence>
<keyword evidence="2" id="KW-0328">Glycosyltransferase</keyword>
<evidence type="ECO:0008006" key="7">
    <source>
        <dbReference type="Google" id="ProtNLM"/>
    </source>
</evidence>
<evidence type="ECO:0000256" key="1">
    <source>
        <dbReference type="ARBA" id="ARBA00009995"/>
    </source>
</evidence>
<reference evidence="5 6" key="1">
    <citation type="journal article" date="2011" name="Science">
        <title>The ecoresponsive genome of Daphnia pulex.</title>
        <authorList>
            <person name="Colbourne J.K."/>
            <person name="Pfrender M.E."/>
            <person name="Gilbert D."/>
            <person name="Thomas W.K."/>
            <person name="Tucker A."/>
            <person name="Oakley T.H."/>
            <person name="Tokishita S."/>
            <person name="Aerts A."/>
            <person name="Arnold G.J."/>
            <person name="Basu M.K."/>
            <person name="Bauer D.J."/>
            <person name="Caceres C.E."/>
            <person name="Carmel L."/>
            <person name="Casola C."/>
            <person name="Choi J.H."/>
            <person name="Detter J.C."/>
            <person name="Dong Q."/>
            <person name="Dusheyko S."/>
            <person name="Eads B.D."/>
            <person name="Frohlich T."/>
            <person name="Geiler-Samerotte K.A."/>
            <person name="Gerlach D."/>
            <person name="Hatcher P."/>
            <person name="Jogdeo S."/>
            <person name="Krijgsveld J."/>
            <person name="Kriventseva E.V."/>
            <person name="Kultz D."/>
            <person name="Laforsch C."/>
            <person name="Lindquist E."/>
            <person name="Lopez J."/>
            <person name="Manak J.R."/>
            <person name="Muller J."/>
            <person name="Pangilinan J."/>
            <person name="Patwardhan R.P."/>
            <person name="Pitluck S."/>
            <person name="Pritham E.J."/>
            <person name="Rechtsteiner A."/>
            <person name="Rho M."/>
            <person name="Rogozin I.B."/>
            <person name="Sakarya O."/>
            <person name="Salamov A."/>
            <person name="Schaack S."/>
            <person name="Shapiro H."/>
            <person name="Shiga Y."/>
            <person name="Skalitzky C."/>
            <person name="Smith Z."/>
            <person name="Souvorov A."/>
            <person name="Sung W."/>
            <person name="Tang Z."/>
            <person name="Tsuchiya D."/>
            <person name="Tu H."/>
            <person name="Vos H."/>
            <person name="Wang M."/>
            <person name="Wolf Y.I."/>
            <person name="Yamagata H."/>
            <person name="Yamada T."/>
            <person name="Ye Y."/>
            <person name="Shaw J.R."/>
            <person name="Andrews J."/>
            <person name="Crease T.J."/>
            <person name="Tang H."/>
            <person name="Lucas S.M."/>
            <person name="Robertson H.M."/>
            <person name="Bork P."/>
            <person name="Koonin E.V."/>
            <person name="Zdobnov E.M."/>
            <person name="Grigoriev I.V."/>
            <person name="Lynch M."/>
            <person name="Boore J.L."/>
        </authorList>
    </citation>
    <scope>NUCLEOTIDE SEQUENCE [LARGE SCALE GENOMIC DNA]</scope>
</reference>
<comment type="similarity">
    <text evidence="1">Belongs to the UDP-glycosyltransferase family.</text>
</comment>
<dbReference type="PANTHER" id="PTHR48043:SF145">
    <property type="entry name" value="FI06409P-RELATED"/>
    <property type="match status" value="1"/>
</dbReference>
<protein>
    <recommendedName>
        <fullName evidence="7">UDP-glycosyltransferases domain-containing protein</fullName>
    </recommendedName>
</protein>
<dbReference type="Gene3D" id="3.40.50.2000">
    <property type="entry name" value="Glycogen Phosphorylase B"/>
    <property type="match status" value="2"/>
</dbReference>
<dbReference type="PhylomeDB" id="E9G844"/>
<evidence type="ECO:0000256" key="3">
    <source>
        <dbReference type="ARBA" id="ARBA00022679"/>
    </source>
</evidence>
<evidence type="ECO:0000313" key="6">
    <source>
        <dbReference type="Proteomes" id="UP000000305"/>
    </source>
</evidence>
<dbReference type="HOGENOM" id="CLU_012949_0_2_1"/>
<dbReference type="OrthoDB" id="5835829at2759"/>
<dbReference type="PROSITE" id="PS51257">
    <property type="entry name" value="PROKAR_LIPOPROTEIN"/>
    <property type="match status" value="1"/>
</dbReference>
<dbReference type="InterPro" id="IPR002213">
    <property type="entry name" value="UDP_glucos_trans"/>
</dbReference>
<dbReference type="FunCoup" id="E9G844">
    <property type="interactions" value="295"/>
</dbReference>
<dbReference type="CDD" id="cd03784">
    <property type="entry name" value="GT1_Gtf-like"/>
    <property type="match status" value="1"/>
</dbReference>
<dbReference type="AlphaFoldDB" id="E9G844"/>
<dbReference type="eggNOG" id="KOG1192">
    <property type="taxonomic scope" value="Eukaryota"/>
</dbReference>
<dbReference type="PANTHER" id="PTHR48043">
    <property type="entry name" value="EG:EG0003.4 PROTEIN-RELATED"/>
    <property type="match status" value="1"/>
</dbReference>
<dbReference type="SUPFAM" id="SSF53756">
    <property type="entry name" value="UDP-Glycosyltransferase/glycogen phosphorylase"/>
    <property type="match status" value="1"/>
</dbReference>
<dbReference type="Pfam" id="PF00201">
    <property type="entry name" value="UDPGT"/>
    <property type="match status" value="1"/>
</dbReference>
<dbReference type="OMA" id="ELAVYWI"/>
<evidence type="ECO:0000256" key="4">
    <source>
        <dbReference type="SAM" id="Phobius"/>
    </source>
</evidence>